<dbReference type="EMBL" id="CP023564">
    <property type="protein sequence ID" value="ATG54492.1"/>
    <property type="molecule type" value="Genomic_DNA"/>
</dbReference>
<evidence type="ECO:0000256" key="4">
    <source>
        <dbReference type="PROSITE-ProRule" id="PRU00335"/>
    </source>
</evidence>
<evidence type="ECO:0000256" key="3">
    <source>
        <dbReference type="ARBA" id="ARBA00023163"/>
    </source>
</evidence>
<dbReference type="PRINTS" id="PR00455">
    <property type="entry name" value="HTHTETR"/>
</dbReference>
<dbReference type="AlphaFoldDB" id="A0A291GWH0"/>
<evidence type="ECO:0000256" key="2">
    <source>
        <dbReference type="ARBA" id="ARBA00023125"/>
    </source>
</evidence>
<dbReference type="GO" id="GO:0003677">
    <property type="term" value="F:DNA binding"/>
    <property type="evidence" value="ECO:0007669"/>
    <property type="project" value="UniProtKB-UniRule"/>
</dbReference>
<evidence type="ECO:0000259" key="6">
    <source>
        <dbReference type="PROSITE" id="PS50977"/>
    </source>
</evidence>
<dbReference type="InterPro" id="IPR001647">
    <property type="entry name" value="HTH_TetR"/>
</dbReference>
<feature type="domain" description="HTH tetR-type" evidence="6">
    <location>
        <begin position="35"/>
        <end position="95"/>
    </location>
</feature>
<sequence length="237" mass="26097">MSERTIGRELLEGEPGPARSPEAAPPEAATEPVPRGRREEILDGAADMFAEHGYHGSSLRDISQHIGISHSGMLHHFDSKDALLDGVIDRLEAHAQTGLERIPQLRSDRNALLLGLAEHWHPASLPIRLLATLDAESVSAYHHGRFRMARLRKVHEHVLEHCFTGFAEQGLLREGADPAFAGRSLLAVVLSLAVREKTVRPLQSEPHDDAPMKDIAMQVDGFFLEPRPAAGPARRSR</sequence>
<evidence type="ECO:0000313" key="7">
    <source>
        <dbReference type="EMBL" id="ATG54492.1"/>
    </source>
</evidence>
<reference evidence="7 8" key="1">
    <citation type="journal article" date="2014" name="Int. J. Syst. Evol. Microbiol.">
        <title>Brachybacterium ginsengisoli sp. nov., isolated from soil of a ginseng field.</title>
        <authorList>
            <person name="Hoang V.A."/>
            <person name="Kim Y.J."/>
            <person name="Nguyen N.L."/>
            <person name="Yang D.C."/>
        </authorList>
    </citation>
    <scope>NUCLEOTIDE SEQUENCE [LARGE SCALE GENOMIC DNA]</scope>
    <source>
        <strain evidence="7 8">DCY80</strain>
    </source>
</reference>
<keyword evidence="8" id="KW-1185">Reference proteome</keyword>
<dbReference type="Proteomes" id="UP000217889">
    <property type="component" value="Chromosome"/>
</dbReference>
<dbReference type="SUPFAM" id="SSF48498">
    <property type="entry name" value="Tetracyclin repressor-like, C-terminal domain"/>
    <property type="match status" value="1"/>
</dbReference>
<feature type="region of interest" description="Disordered" evidence="5">
    <location>
        <begin position="1"/>
        <end position="36"/>
    </location>
</feature>
<organism evidence="7 8">
    <name type="scientific">Brachybacterium ginsengisoli</name>
    <dbReference type="NCBI Taxonomy" id="1331682"/>
    <lineage>
        <taxon>Bacteria</taxon>
        <taxon>Bacillati</taxon>
        <taxon>Actinomycetota</taxon>
        <taxon>Actinomycetes</taxon>
        <taxon>Micrococcales</taxon>
        <taxon>Dermabacteraceae</taxon>
        <taxon>Brachybacterium</taxon>
    </lineage>
</organism>
<dbReference type="InterPro" id="IPR009057">
    <property type="entry name" value="Homeodomain-like_sf"/>
</dbReference>
<dbReference type="PROSITE" id="PS50977">
    <property type="entry name" value="HTH_TETR_2"/>
    <property type="match status" value="1"/>
</dbReference>
<protein>
    <submittedName>
        <fullName evidence="7">TetR family transcriptional regulator</fullName>
    </submittedName>
</protein>
<keyword evidence="2 4" id="KW-0238">DNA-binding</keyword>
<keyword evidence="1" id="KW-0805">Transcription regulation</keyword>
<name>A0A291GWH0_9MICO</name>
<accession>A0A291GWH0</accession>
<dbReference type="RefSeq" id="WP_096798959.1">
    <property type="nucleotide sequence ID" value="NZ_CP023564.1"/>
</dbReference>
<feature type="DNA-binding region" description="H-T-H motif" evidence="4">
    <location>
        <begin position="58"/>
        <end position="77"/>
    </location>
</feature>
<dbReference type="PANTHER" id="PTHR47506:SF1">
    <property type="entry name" value="HTH-TYPE TRANSCRIPTIONAL REGULATOR YJDC"/>
    <property type="match status" value="1"/>
</dbReference>
<feature type="compositionally biased region" description="Basic and acidic residues" evidence="5">
    <location>
        <begin position="1"/>
        <end position="11"/>
    </location>
</feature>
<proteinExistence type="predicted"/>
<evidence type="ECO:0000256" key="1">
    <source>
        <dbReference type="ARBA" id="ARBA00023015"/>
    </source>
</evidence>
<keyword evidence="3" id="KW-0804">Transcription</keyword>
<dbReference type="Pfam" id="PF00440">
    <property type="entry name" value="TetR_N"/>
    <property type="match status" value="1"/>
</dbReference>
<dbReference type="SUPFAM" id="SSF46689">
    <property type="entry name" value="Homeodomain-like"/>
    <property type="match status" value="1"/>
</dbReference>
<feature type="compositionally biased region" description="Low complexity" evidence="5">
    <location>
        <begin position="13"/>
        <end position="33"/>
    </location>
</feature>
<dbReference type="Gene3D" id="1.10.357.10">
    <property type="entry name" value="Tetracycline Repressor, domain 2"/>
    <property type="match status" value="1"/>
</dbReference>
<dbReference type="PANTHER" id="PTHR47506">
    <property type="entry name" value="TRANSCRIPTIONAL REGULATORY PROTEIN"/>
    <property type="match status" value="1"/>
</dbReference>
<dbReference type="InterPro" id="IPR036271">
    <property type="entry name" value="Tet_transcr_reg_TetR-rel_C_sf"/>
</dbReference>
<dbReference type="OrthoDB" id="7505659at2"/>
<evidence type="ECO:0000256" key="5">
    <source>
        <dbReference type="SAM" id="MobiDB-lite"/>
    </source>
</evidence>
<gene>
    <name evidence="7" type="ORF">CFK41_06715</name>
</gene>
<evidence type="ECO:0000313" key="8">
    <source>
        <dbReference type="Proteomes" id="UP000217889"/>
    </source>
</evidence>
<dbReference type="KEGG" id="bgg:CFK41_06715"/>